<comment type="similarity">
    <text evidence="2">Belongs to the bacterial solute-binding protein 2 family.</text>
</comment>
<dbReference type="Gene3D" id="3.40.50.2300">
    <property type="match status" value="2"/>
</dbReference>
<comment type="subcellular location">
    <subcellularLocation>
        <location evidence="1">Periplasm</location>
    </subcellularLocation>
</comment>
<dbReference type="SUPFAM" id="SSF53822">
    <property type="entry name" value="Periplasmic binding protein-like I"/>
    <property type="match status" value="1"/>
</dbReference>
<sequence length="345" mass="36140">MKSVLKLMAGVAVIVSLHSVAQAKDLVVGVSWSNFQEERWKTDEAAIKAALEASGDKYISADAQSSAAKQLTDVESLIAQGANALIVLAQDSDAIAPAIEKAAAEGIPVVGYDRLIENPAAFYITFDNKEVGRMQAREVFKVKPEGNYVFIKGNSADPNADFLFSGQIEVLKEAIDAGKVKNVGEAYTDGWKPEIAQKNMEQFLTANDNKVDAVVASNDGTGGGAIAALDAQGLAGSVPVSGQDADKAALNRIALGTQTVSVWKDSRELGKRAAEIAVELAGGKKMEEIAGVTTFDGGPKGVAMQSVFLAPLPITKDNLNVVIDAGWISKDEACQGVKGDVAACK</sequence>
<accession>A0A7W6GKS7</accession>
<dbReference type="RefSeq" id="WP_183807642.1">
    <property type="nucleotide sequence ID" value="NZ_JACIEE010000011.1"/>
</dbReference>
<dbReference type="AlphaFoldDB" id="A0A7W6GKS7"/>
<name>A0A7W6GKS7_9HYPH</name>
<dbReference type="CDD" id="cd19993">
    <property type="entry name" value="PBP1_ABC_xylose_binding-like"/>
    <property type="match status" value="1"/>
</dbReference>
<protein>
    <submittedName>
        <fullName evidence="6">D-xylose transport system substrate-binding protein</fullName>
    </submittedName>
</protein>
<keyword evidence="7" id="KW-1185">Reference proteome</keyword>
<evidence type="ECO:0000313" key="6">
    <source>
        <dbReference type="EMBL" id="MBB3979396.1"/>
    </source>
</evidence>
<dbReference type="InterPro" id="IPR025997">
    <property type="entry name" value="SBP_2_dom"/>
</dbReference>
<dbReference type="NCBIfam" id="TIGR02634">
    <property type="entry name" value="xylF"/>
    <property type="match status" value="1"/>
</dbReference>
<comment type="caution">
    <text evidence="6">The sequence shown here is derived from an EMBL/GenBank/DDBJ whole genome shotgun (WGS) entry which is preliminary data.</text>
</comment>
<dbReference type="InterPro" id="IPR028082">
    <property type="entry name" value="Peripla_BP_I"/>
</dbReference>
<feature type="domain" description="Periplasmic binding protein" evidence="5">
    <location>
        <begin position="28"/>
        <end position="285"/>
    </location>
</feature>
<evidence type="ECO:0000256" key="3">
    <source>
        <dbReference type="ARBA" id="ARBA00022729"/>
    </source>
</evidence>
<dbReference type="PANTHER" id="PTHR30036">
    <property type="entry name" value="D-XYLOSE-BINDING PERIPLASMIC PROTEIN"/>
    <property type="match status" value="1"/>
</dbReference>
<dbReference type="EMBL" id="JACIEE010000011">
    <property type="protein sequence ID" value="MBB3979396.1"/>
    <property type="molecule type" value="Genomic_DNA"/>
</dbReference>
<keyword evidence="3 4" id="KW-0732">Signal</keyword>
<dbReference type="PANTHER" id="PTHR30036:SF1">
    <property type="entry name" value="D-XYLOSE-BINDING PERIPLASMIC PROTEIN"/>
    <property type="match status" value="1"/>
</dbReference>
<dbReference type="GO" id="GO:0048029">
    <property type="term" value="F:monosaccharide binding"/>
    <property type="evidence" value="ECO:0007669"/>
    <property type="project" value="InterPro"/>
</dbReference>
<proteinExistence type="inferred from homology"/>
<feature type="signal peptide" evidence="4">
    <location>
        <begin position="1"/>
        <end position="23"/>
    </location>
</feature>
<evidence type="ECO:0000256" key="4">
    <source>
        <dbReference type="SAM" id="SignalP"/>
    </source>
</evidence>
<evidence type="ECO:0000256" key="2">
    <source>
        <dbReference type="ARBA" id="ARBA00007639"/>
    </source>
</evidence>
<gene>
    <name evidence="6" type="ORF">GGQ64_004638</name>
</gene>
<evidence type="ECO:0000256" key="1">
    <source>
        <dbReference type="ARBA" id="ARBA00004418"/>
    </source>
</evidence>
<dbReference type="InterPro" id="IPR050555">
    <property type="entry name" value="Bact_Solute-Bind_Prot2"/>
</dbReference>
<dbReference type="GO" id="GO:0030288">
    <property type="term" value="C:outer membrane-bounded periplasmic space"/>
    <property type="evidence" value="ECO:0007669"/>
    <property type="project" value="TreeGrafter"/>
</dbReference>
<organism evidence="6 7">
    <name type="scientific">Mycoplana azooxidifex</name>
    <dbReference type="NCBI Taxonomy" id="1636188"/>
    <lineage>
        <taxon>Bacteria</taxon>
        <taxon>Pseudomonadati</taxon>
        <taxon>Pseudomonadota</taxon>
        <taxon>Alphaproteobacteria</taxon>
        <taxon>Hyphomicrobiales</taxon>
        <taxon>Rhizobiaceae</taxon>
        <taxon>Mycoplana</taxon>
    </lineage>
</organism>
<dbReference type="InterPro" id="IPR013456">
    <property type="entry name" value="XylF"/>
</dbReference>
<evidence type="ECO:0000259" key="5">
    <source>
        <dbReference type="Pfam" id="PF13407"/>
    </source>
</evidence>
<evidence type="ECO:0000313" key="7">
    <source>
        <dbReference type="Proteomes" id="UP000574761"/>
    </source>
</evidence>
<dbReference type="Proteomes" id="UP000574761">
    <property type="component" value="Unassembled WGS sequence"/>
</dbReference>
<dbReference type="Pfam" id="PF13407">
    <property type="entry name" value="Peripla_BP_4"/>
    <property type="match status" value="1"/>
</dbReference>
<dbReference type="GO" id="GO:0015753">
    <property type="term" value="P:D-xylose transmembrane transport"/>
    <property type="evidence" value="ECO:0007669"/>
    <property type="project" value="InterPro"/>
</dbReference>
<feature type="chain" id="PRO_5030810532" evidence="4">
    <location>
        <begin position="24"/>
        <end position="345"/>
    </location>
</feature>
<reference evidence="6 7" key="1">
    <citation type="submission" date="2020-08" db="EMBL/GenBank/DDBJ databases">
        <title>Genomic Encyclopedia of Type Strains, Phase IV (KMG-IV): sequencing the most valuable type-strain genomes for metagenomic binning, comparative biology and taxonomic classification.</title>
        <authorList>
            <person name="Goeker M."/>
        </authorList>
    </citation>
    <scope>NUCLEOTIDE SEQUENCE [LARGE SCALE GENOMIC DNA]</scope>
    <source>
        <strain evidence="6 7">DSM 100211</strain>
    </source>
</reference>